<dbReference type="SUPFAM" id="SSF48208">
    <property type="entry name" value="Six-hairpin glycosidases"/>
    <property type="match status" value="1"/>
</dbReference>
<dbReference type="InterPro" id="IPR035396">
    <property type="entry name" value="Bac_rhamnosid6H"/>
</dbReference>
<dbReference type="PANTHER" id="PTHR34987:SF2">
    <property type="entry name" value="B, PUTATIVE (AFU_ORTHOLOGUE AFUA_7G05040)-RELATED"/>
    <property type="match status" value="1"/>
</dbReference>
<dbReference type="Pfam" id="PF05592">
    <property type="entry name" value="Bac_rhamnosid"/>
    <property type="match status" value="1"/>
</dbReference>
<feature type="domain" description="Bacterial alpha-L-rhamnosidase N-terminal" evidence="2">
    <location>
        <begin position="14"/>
        <end position="172"/>
    </location>
</feature>
<organism evidence="4 5">
    <name type="scientific">Actinomadura bangladeshensis</name>
    <dbReference type="NCBI Taxonomy" id="453573"/>
    <lineage>
        <taxon>Bacteria</taxon>
        <taxon>Bacillati</taxon>
        <taxon>Actinomycetota</taxon>
        <taxon>Actinomycetes</taxon>
        <taxon>Streptosporangiales</taxon>
        <taxon>Thermomonosporaceae</taxon>
        <taxon>Actinomadura</taxon>
    </lineage>
</organism>
<keyword evidence="4" id="KW-0378">Hydrolase</keyword>
<comment type="caution">
    <text evidence="4">The sequence shown here is derived from an EMBL/GenBank/DDBJ whole genome shotgun (WGS) entry which is preliminary data.</text>
</comment>
<proteinExistence type="predicted"/>
<dbReference type="Pfam" id="PF17389">
    <property type="entry name" value="Bac_rhamnosid6H"/>
    <property type="match status" value="1"/>
</dbReference>
<dbReference type="GO" id="GO:0005975">
    <property type="term" value="P:carbohydrate metabolic process"/>
    <property type="evidence" value="ECO:0007669"/>
    <property type="project" value="InterPro"/>
</dbReference>
<dbReference type="Pfam" id="PF08531">
    <property type="entry name" value="Bac_rhamnosid_N"/>
    <property type="match status" value="1"/>
</dbReference>
<dbReference type="PANTHER" id="PTHR34987">
    <property type="entry name" value="C, PUTATIVE (AFU_ORTHOLOGUE AFUA_3G02880)-RELATED"/>
    <property type="match status" value="1"/>
</dbReference>
<feature type="domain" description="Alpha-L-rhamnosidase concanavalin-like" evidence="1">
    <location>
        <begin position="245"/>
        <end position="329"/>
    </location>
</feature>
<evidence type="ECO:0000313" key="4">
    <source>
        <dbReference type="EMBL" id="NEA28486.1"/>
    </source>
</evidence>
<dbReference type="InterPro" id="IPR013737">
    <property type="entry name" value="Bac_rhamnosid_N"/>
</dbReference>
<evidence type="ECO:0000259" key="2">
    <source>
        <dbReference type="Pfam" id="PF08531"/>
    </source>
</evidence>
<dbReference type="EMBL" id="JAAGLI010001060">
    <property type="protein sequence ID" value="NEA28486.1"/>
    <property type="molecule type" value="Genomic_DNA"/>
</dbReference>
<dbReference type="GO" id="GO:0016787">
    <property type="term" value="F:hydrolase activity"/>
    <property type="evidence" value="ECO:0007669"/>
    <property type="project" value="UniProtKB-KW"/>
</dbReference>
<feature type="domain" description="Alpha-L-rhamnosidase six-hairpin glycosidase" evidence="3">
    <location>
        <begin position="344"/>
        <end position="593"/>
    </location>
</feature>
<evidence type="ECO:0000259" key="3">
    <source>
        <dbReference type="Pfam" id="PF17389"/>
    </source>
</evidence>
<dbReference type="Gene3D" id="2.60.120.260">
    <property type="entry name" value="Galactose-binding domain-like"/>
    <property type="match status" value="2"/>
</dbReference>
<dbReference type="Gene3D" id="2.60.420.10">
    <property type="entry name" value="Maltose phosphorylase, domain 3"/>
    <property type="match status" value="1"/>
</dbReference>
<accession>A0A6L9QTM6</accession>
<dbReference type="InterPro" id="IPR008902">
    <property type="entry name" value="Rhamnosid_concanavalin"/>
</dbReference>
<dbReference type="Gene3D" id="1.50.10.10">
    <property type="match status" value="1"/>
</dbReference>
<dbReference type="InterPro" id="IPR012341">
    <property type="entry name" value="6hp_glycosidase-like_sf"/>
</dbReference>
<reference evidence="4 5" key="1">
    <citation type="submission" date="2020-01" db="EMBL/GenBank/DDBJ databases">
        <title>Insect and environment-associated Actinomycetes.</title>
        <authorList>
            <person name="Currrie C."/>
            <person name="Chevrette M."/>
            <person name="Carlson C."/>
            <person name="Stubbendieck R."/>
            <person name="Wendt-Pienkowski E."/>
        </authorList>
    </citation>
    <scope>NUCLEOTIDE SEQUENCE [LARGE SCALE GENOMIC DNA]</scope>
    <source>
        <strain evidence="4 5">SID10258</strain>
    </source>
</reference>
<dbReference type="Proteomes" id="UP000475532">
    <property type="component" value="Unassembled WGS sequence"/>
</dbReference>
<gene>
    <name evidence="4" type="ORF">G3I70_39210</name>
</gene>
<sequence length="783" mass="86056">MLFRKAFHLDAVPETARLRATADSRFLLWVNGRDVGRGPVRAQPRRWRYESFDIAPFLERGENVVAVLVSYYGTATSWWHPAAPENGINGDACLVLEASIGGSALVSDASWRVLRSTAWSSVDYFGVPSEILDARELPAGWQHQDFRDETWPTATILKAHHWGGLARSRPPVSPFGKLLPRPVAVLGGDVVRPAAVLDARLKPKREWESAHPAARVLEQLRASGEPVAARLPLTASIGADRTLNAVIDFGRLTAGFVELEVDAPAGTVLELGYREKHAGNGETASDYQTAGARYICPGGGAVYAAIELAGLRYLYLTAHADQAADVTIADVAVREHVHPHSGGAYFTSDDDEVNRLYRAGIRTVQLNSFDAYTDCPTREQRAWVGDGVVHQMVHLATNEDWGLAKHYVELADSPRPDGLLPLSVAGEFEYYQHFTIPDWSLHWIHGVHNLYRYTGERARLARYLPTVERVLRWYEPHVDEHGTLSDLPEWNLVDWSSVFTTGRSSIVSALWARGLSEYAELCDWVGNAGSAAWARERYAGVASSFEDFWDPRRNLYLDHLVDGKRMPAASQAASAAAIVSGLAPSARWAAIAAAMTDPATVVTRSWNGGDGVSADQKEADRKRGVQRIDWDVEREVVRAEPFFSYVVHDAVARAGLADRLVDLVRDWSVFFRDGYDTFGECWDWGTPVHGWSSTPARDLIVHVLGISPDEPGFARARIAPRPGPLRNVGGAAPTPHGLVEVVITGENVSVTSPVPVRFIDPAGSSHDLPAGTHRLTMRRAALP</sequence>
<dbReference type="RefSeq" id="WP_163062925.1">
    <property type="nucleotide sequence ID" value="NZ_JAAGLI010001060.1"/>
</dbReference>
<dbReference type="InterPro" id="IPR008979">
    <property type="entry name" value="Galactose-bd-like_sf"/>
</dbReference>
<evidence type="ECO:0000313" key="5">
    <source>
        <dbReference type="Proteomes" id="UP000475532"/>
    </source>
</evidence>
<protein>
    <submittedName>
        <fullName evidence="4">Family 78 glycoside hydrolase catalytic domain</fullName>
    </submittedName>
</protein>
<dbReference type="SUPFAM" id="SSF49785">
    <property type="entry name" value="Galactose-binding domain-like"/>
    <property type="match status" value="1"/>
</dbReference>
<dbReference type="InterPro" id="IPR008928">
    <property type="entry name" value="6-hairpin_glycosidase_sf"/>
</dbReference>
<name>A0A6L9QTM6_9ACTN</name>
<evidence type="ECO:0000259" key="1">
    <source>
        <dbReference type="Pfam" id="PF05592"/>
    </source>
</evidence>
<dbReference type="AlphaFoldDB" id="A0A6L9QTM6"/>